<gene>
    <name evidence="2" type="ORF">RE6C_01273</name>
</gene>
<dbReference type="InterPro" id="IPR036388">
    <property type="entry name" value="WH-like_DNA-bd_sf"/>
</dbReference>
<keyword evidence="3" id="KW-1185">Reference proteome</keyword>
<dbReference type="SUPFAM" id="SSF46785">
    <property type="entry name" value="Winged helix' DNA-binding domain"/>
    <property type="match status" value="1"/>
</dbReference>
<evidence type="ECO:0008006" key="4">
    <source>
        <dbReference type="Google" id="ProtNLM"/>
    </source>
</evidence>
<reference evidence="2" key="2">
    <citation type="journal article" date="2013" name="Mar. Genomics">
        <title>Expression of sulfatases in Rhodopirellula baltica and the diversity of sulfatases in the genus Rhodopirellula.</title>
        <authorList>
            <person name="Wegner C.E."/>
            <person name="Richter-Heitmann T."/>
            <person name="Klindworth A."/>
            <person name="Klockow C."/>
            <person name="Richter M."/>
            <person name="Achstetter T."/>
            <person name="Glockner F.O."/>
            <person name="Harder J."/>
        </authorList>
    </citation>
    <scope>NUCLEOTIDE SEQUENCE [LARGE SCALE GENOMIC DNA]</scope>
    <source>
        <strain evidence="2">6C</strain>
    </source>
</reference>
<accession>M2B750</accession>
<dbReference type="Gene3D" id="1.10.10.10">
    <property type="entry name" value="Winged helix-like DNA-binding domain superfamily/Winged helix DNA-binding domain"/>
    <property type="match status" value="1"/>
</dbReference>
<feature type="non-terminal residue" evidence="2">
    <location>
        <position position="84"/>
    </location>
</feature>
<protein>
    <recommendedName>
        <fullName evidence="4">MarR family transcriptional regulator</fullName>
    </recommendedName>
</protein>
<dbReference type="Proteomes" id="UP000011529">
    <property type="component" value="Unassembled WGS sequence"/>
</dbReference>
<evidence type="ECO:0000256" key="1">
    <source>
        <dbReference type="SAM" id="MobiDB-lite"/>
    </source>
</evidence>
<comment type="caution">
    <text evidence="2">The sequence shown here is derived from an EMBL/GenBank/DDBJ whole genome shotgun (WGS) entry which is preliminary data.</text>
</comment>
<evidence type="ECO:0000313" key="2">
    <source>
        <dbReference type="EMBL" id="EMB18029.1"/>
    </source>
</evidence>
<dbReference type="EMBL" id="ANMO01000072">
    <property type="protein sequence ID" value="EMB18029.1"/>
    <property type="molecule type" value="Genomic_DNA"/>
</dbReference>
<reference evidence="2" key="1">
    <citation type="submission" date="2012-11" db="EMBL/GenBank/DDBJ databases">
        <title>Permanent draft genomes of Rhodopirellula europaea strain SH398 and 6C.</title>
        <authorList>
            <person name="Richter M."/>
            <person name="Richter-Heitmann T."/>
            <person name="Frank C."/>
            <person name="Harder J."/>
            <person name="Glockner F.O."/>
        </authorList>
    </citation>
    <scope>NUCLEOTIDE SEQUENCE</scope>
    <source>
        <strain evidence="2">6C</strain>
    </source>
</reference>
<dbReference type="AlphaFoldDB" id="M2B750"/>
<name>M2B750_9BACT</name>
<proteinExistence type="predicted"/>
<organism evidence="2 3">
    <name type="scientific">Rhodopirellula europaea 6C</name>
    <dbReference type="NCBI Taxonomy" id="1263867"/>
    <lineage>
        <taxon>Bacteria</taxon>
        <taxon>Pseudomonadati</taxon>
        <taxon>Planctomycetota</taxon>
        <taxon>Planctomycetia</taxon>
        <taxon>Pirellulales</taxon>
        <taxon>Pirellulaceae</taxon>
        <taxon>Rhodopirellula</taxon>
    </lineage>
</organism>
<feature type="region of interest" description="Disordered" evidence="1">
    <location>
        <begin position="1"/>
        <end position="26"/>
    </location>
</feature>
<evidence type="ECO:0000313" key="3">
    <source>
        <dbReference type="Proteomes" id="UP000011529"/>
    </source>
</evidence>
<dbReference type="InterPro" id="IPR036390">
    <property type="entry name" value="WH_DNA-bd_sf"/>
</dbReference>
<sequence length="84" mass="9017">MLTPRIPIASPAKIMNDLPPPDSERLSQEDKIVAAIRQIIRAVDLHSRQLVGGHGLTGPQLVVLKEIASCGPIAPSNVARQVHL</sequence>